<keyword evidence="1" id="KW-0732">Signal</keyword>
<organism evidence="2 3">
    <name type="scientific">Saponaria officinalis</name>
    <name type="common">Common soapwort</name>
    <name type="synonym">Lychnis saponaria</name>
    <dbReference type="NCBI Taxonomy" id="3572"/>
    <lineage>
        <taxon>Eukaryota</taxon>
        <taxon>Viridiplantae</taxon>
        <taxon>Streptophyta</taxon>
        <taxon>Embryophyta</taxon>
        <taxon>Tracheophyta</taxon>
        <taxon>Spermatophyta</taxon>
        <taxon>Magnoliopsida</taxon>
        <taxon>eudicotyledons</taxon>
        <taxon>Gunneridae</taxon>
        <taxon>Pentapetalae</taxon>
        <taxon>Caryophyllales</taxon>
        <taxon>Caryophyllaceae</taxon>
        <taxon>Caryophylleae</taxon>
        <taxon>Saponaria</taxon>
    </lineage>
</organism>
<evidence type="ECO:0000313" key="2">
    <source>
        <dbReference type="EMBL" id="KAK9743042.1"/>
    </source>
</evidence>
<dbReference type="Proteomes" id="UP001443914">
    <property type="component" value="Unassembled WGS sequence"/>
</dbReference>
<protein>
    <submittedName>
        <fullName evidence="2">Uncharacterized protein</fullName>
    </submittedName>
</protein>
<evidence type="ECO:0000313" key="3">
    <source>
        <dbReference type="Proteomes" id="UP001443914"/>
    </source>
</evidence>
<comment type="caution">
    <text evidence="2">The sequence shown here is derived from an EMBL/GenBank/DDBJ whole genome shotgun (WGS) entry which is preliminary data.</text>
</comment>
<name>A0AAW1MAD1_SAPOF</name>
<accession>A0AAW1MAD1</accession>
<sequence length="172" mass="18540">MASKQFILLISLVVMTVFASAHRLLVVDSNEASDGPRATKMDRIQNTIGKINKNGNGMESGKVNGGSTVSVIPTPIFGPNGGFQFHLGPFGYTGTWNFGLLPPGSFIAYSQPMLMSSYSPPTSSIPLTSATHSPHTNVQLYQHQPGAFVPFPQYYFASPFGQYPWGAASEHK</sequence>
<keyword evidence="3" id="KW-1185">Reference proteome</keyword>
<feature type="chain" id="PRO_5043340374" evidence="1">
    <location>
        <begin position="22"/>
        <end position="172"/>
    </location>
</feature>
<feature type="signal peptide" evidence="1">
    <location>
        <begin position="1"/>
        <end position="21"/>
    </location>
</feature>
<evidence type="ECO:0000256" key="1">
    <source>
        <dbReference type="SAM" id="SignalP"/>
    </source>
</evidence>
<gene>
    <name evidence="2" type="ORF">RND81_03G213100</name>
</gene>
<reference evidence="2" key="1">
    <citation type="submission" date="2024-03" db="EMBL/GenBank/DDBJ databases">
        <title>WGS assembly of Saponaria officinalis var. Norfolk2.</title>
        <authorList>
            <person name="Jenkins J."/>
            <person name="Shu S."/>
            <person name="Grimwood J."/>
            <person name="Barry K."/>
            <person name="Goodstein D."/>
            <person name="Schmutz J."/>
            <person name="Leebens-Mack J."/>
            <person name="Osbourn A."/>
        </authorList>
    </citation>
    <scope>NUCLEOTIDE SEQUENCE [LARGE SCALE GENOMIC DNA]</scope>
    <source>
        <strain evidence="2">JIC</strain>
    </source>
</reference>
<dbReference type="AlphaFoldDB" id="A0AAW1MAD1"/>
<proteinExistence type="predicted"/>
<dbReference type="EMBL" id="JBDFQZ010000003">
    <property type="protein sequence ID" value="KAK9743042.1"/>
    <property type="molecule type" value="Genomic_DNA"/>
</dbReference>